<reference evidence="1 2" key="1">
    <citation type="submission" date="2018-12" db="EMBL/GenBank/DDBJ databases">
        <title>Rubrispira sanarue gen. nov., sp., nov., a member of the order Silvanigrellales, isolated from a brackish lake in Hamamatsu Japan.</title>
        <authorList>
            <person name="Maejima Y."/>
            <person name="Iino T."/>
            <person name="Muraguchi Y."/>
            <person name="Fukuda K."/>
            <person name="Nojiri H."/>
            <person name="Ohkuma M."/>
            <person name="Moriuchi R."/>
            <person name="Dohra H."/>
            <person name="Kimbara K."/>
            <person name="Shintani M."/>
        </authorList>
    </citation>
    <scope>NUCLEOTIDE SEQUENCE [LARGE SCALE GENOMIC DNA]</scope>
    <source>
        <strain evidence="1 2">RF1110005</strain>
    </source>
</reference>
<protein>
    <submittedName>
        <fullName evidence="1">Uncharacterized protein</fullName>
    </submittedName>
</protein>
<organism evidence="1 2">
    <name type="scientific">Fluviispira sanaruensis</name>
    <dbReference type="NCBI Taxonomy" id="2493639"/>
    <lineage>
        <taxon>Bacteria</taxon>
        <taxon>Pseudomonadati</taxon>
        <taxon>Bdellovibrionota</taxon>
        <taxon>Oligoflexia</taxon>
        <taxon>Silvanigrellales</taxon>
        <taxon>Silvanigrellaceae</taxon>
        <taxon>Fluviispira</taxon>
    </lineage>
</organism>
<sequence>MKSAKFLLPLILCVSCSKQEEEKPKPRLANTEIKCRAIPSTGLFDDCNLNLKVDNKDIISAKIEFLSLQTEISSAKMSDFVKTEITKKVWEFFNKTDKLTENEKKQFSEKFVTVLISLLAQYKLTVNGFDADHQVVINQDIIDNLNDFKLLLESLKNKFAKFSDDRKLVEDIIDDLNKFSYSINDRVNLKHLSAMMPQEIAKVYDESFKEMDDKKIKIERDEDGNINVDFIEGSVFKTEKFTFKLEKGERVYKIE</sequence>
<evidence type="ECO:0000313" key="2">
    <source>
        <dbReference type="Proteomes" id="UP000291236"/>
    </source>
</evidence>
<name>A0A4P2VJ50_FLUSA</name>
<accession>A0A4P2VJ50</accession>
<dbReference type="Proteomes" id="UP000291236">
    <property type="component" value="Chromosome"/>
</dbReference>
<dbReference type="AlphaFoldDB" id="A0A4P2VJ50"/>
<proteinExistence type="predicted"/>
<keyword evidence="2" id="KW-1185">Reference proteome</keyword>
<dbReference type="RefSeq" id="WP_130608441.1">
    <property type="nucleotide sequence ID" value="NZ_AP019368.1"/>
</dbReference>
<dbReference type="EMBL" id="AP019368">
    <property type="protein sequence ID" value="BBH53156.1"/>
    <property type="molecule type" value="Genomic_DNA"/>
</dbReference>
<evidence type="ECO:0000313" key="1">
    <source>
        <dbReference type="EMBL" id="BBH53156.1"/>
    </source>
</evidence>
<dbReference type="KEGG" id="sbf:JCM31447_15990"/>
<gene>
    <name evidence="1" type="ORF">JCM31447_15990</name>
</gene>